<keyword evidence="2" id="KW-1185">Reference proteome</keyword>
<protein>
    <submittedName>
        <fullName evidence="1">Uncharacterized protein</fullName>
    </submittedName>
</protein>
<comment type="caution">
    <text evidence="1">The sequence shown here is derived from an EMBL/GenBank/DDBJ whole genome shotgun (WGS) entry which is preliminary data.</text>
</comment>
<evidence type="ECO:0000313" key="2">
    <source>
        <dbReference type="Proteomes" id="UP000252419"/>
    </source>
</evidence>
<proteinExistence type="predicted"/>
<organism evidence="1 2">
    <name type="scientific">Thalassospira xianhensis MCCC 1A02616</name>
    <dbReference type="NCBI Taxonomy" id="1177929"/>
    <lineage>
        <taxon>Bacteria</taxon>
        <taxon>Pseudomonadati</taxon>
        <taxon>Pseudomonadota</taxon>
        <taxon>Alphaproteobacteria</taxon>
        <taxon>Rhodospirillales</taxon>
        <taxon>Thalassospiraceae</taxon>
        <taxon>Thalassospira</taxon>
    </lineage>
</organism>
<name>A0A367UC33_9PROT</name>
<gene>
    <name evidence="1" type="ORF">TH5_17320</name>
</gene>
<dbReference type="AlphaFoldDB" id="A0A367UC33"/>
<dbReference type="Proteomes" id="UP000252419">
    <property type="component" value="Unassembled WGS sequence"/>
</dbReference>
<reference evidence="1 2" key="1">
    <citation type="submission" date="2014-07" db="EMBL/GenBank/DDBJ databases">
        <title>Draft genome sequence of Thalassospira xianhensis P-4 (MCCC 1A02616).</title>
        <authorList>
            <person name="Lai Q."/>
            <person name="Shao Z."/>
        </authorList>
    </citation>
    <scope>NUCLEOTIDE SEQUENCE [LARGE SCALE GENOMIC DNA]</scope>
    <source>
        <strain evidence="1 2">MCCC 1A02616</strain>
    </source>
</reference>
<evidence type="ECO:0000313" key="1">
    <source>
        <dbReference type="EMBL" id="RCK04834.1"/>
    </source>
</evidence>
<accession>A0A367UC33</accession>
<dbReference type="EMBL" id="JPWA01000023">
    <property type="protein sequence ID" value="RCK04834.1"/>
    <property type="molecule type" value="Genomic_DNA"/>
</dbReference>
<sequence length="59" mass="5993">MASSIGLAVVILIGRALIAMGAAPVPTYAAQGSIAIDQAVEHGGVCRKSLPAWAVLSYR</sequence>